<dbReference type="Pfam" id="PF03069">
    <property type="entry name" value="FmdA_AmdA"/>
    <property type="match status" value="2"/>
</dbReference>
<dbReference type="PANTHER" id="PTHR31891">
    <property type="entry name" value="FORMAMIDASE C869.04-RELATED"/>
    <property type="match status" value="1"/>
</dbReference>
<name>X1DAC9_9ZZZZ</name>
<gene>
    <name evidence="1" type="ORF">S01H4_53282</name>
</gene>
<comment type="caution">
    <text evidence="1">The sequence shown here is derived from an EMBL/GenBank/DDBJ whole genome shotgun (WGS) entry which is preliminary data.</text>
</comment>
<sequence length="261" mass="27793">LDPKTPPIATVKEGEVFMVETAHHLYLWKKELTPEDALSLNSAMDDIANPLTGPICVEGAESGDALVLKLLDIVCDTKGDATTTPGSGLLRSRLHEPKIQIVENDGKRLNIGDGVFVMMRPVVGCIATTPQEPILTLMPGPHGGNMDDPNSTVGSKIYLPVYVSGAKFALGDVHAAQADGEGICGVDISATVTLKVEEIRKGAHLSEVLIETLDKWIINKEGESPREALEKACLAMTDFLKARLGLSEEKIGVLLSSVGGF</sequence>
<dbReference type="EMBL" id="BART01030537">
    <property type="protein sequence ID" value="GAH17736.1"/>
    <property type="molecule type" value="Genomic_DNA"/>
</dbReference>
<dbReference type="Gene3D" id="2.40.10.120">
    <property type="match status" value="1"/>
</dbReference>
<protein>
    <recommendedName>
        <fullName evidence="2">Acetamidase</fullName>
    </recommendedName>
</protein>
<dbReference type="AlphaFoldDB" id="X1DAC9"/>
<dbReference type="Gene3D" id="3.10.28.20">
    <property type="entry name" value="Acetamidase/Formamidase-like domains"/>
    <property type="match status" value="1"/>
</dbReference>
<accession>X1DAC9</accession>
<dbReference type="SUPFAM" id="SSF141130">
    <property type="entry name" value="Acetamidase/Formamidase-like"/>
    <property type="match status" value="1"/>
</dbReference>
<organism evidence="1">
    <name type="scientific">marine sediment metagenome</name>
    <dbReference type="NCBI Taxonomy" id="412755"/>
    <lineage>
        <taxon>unclassified sequences</taxon>
        <taxon>metagenomes</taxon>
        <taxon>ecological metagenomes</taxon>
    </lineage>
</organism>
<feature type="non-terminal residue" evidence="1">
    <location>
        <position position="1"/>
    </location>
</feature>
<evidence type="ECO:0000313" key="1">
    <source>
        <dbReference type="EMBL" id="GAH17736.1"/>
    </source>
</evidence>
<reference evidence="1" key="1">
    <citation type="journal article" date="2014" name="Front. Microbiol.">
        <title>High frequency of phylogenetically diverse reductive dehalogenase-homologous genes in deep subseafloor sedimentary metagenomes.</title>
        <authorList>
            <person name="Kawai M."/>
            <person name="Futagami T."/>
            <person name="Toyoda A."/>
            <person name="Takaki Y."/>
            <person name="Nishi S."/>
            <person name="Hori S."/>
            <person name="Arai W."/>
            <person name="Tsubouchi T."/>
            <person name="Morono Y."/>
            <person name="Uchiyama I."/>
            <person name="Ito T."/>
            <person name="Fujiyama A."/>
            <person name="Inagaki F."/>
            <person name="Takami H."/>
        </authorList>
    </citation>
    <scope>NUCLEOTIDE SEQUENCE</scope>
    <source>
        <strain evidence="1">Expedition CK06-06</strain>
    </source>
</reference>
<dbReference type="Gene3D" id="2.60.120.580">
    <property type="entry name" value="Acetamidase/Formamidase-like domains"/>
    <property type="match status" value="1"/>
</dbReference>
<dbReference type="GO" id="GO:0016811">
    <property type="term" value="F:hydrolase activity, acting on carbon-nitrogen (but not peptide) bonds, in linear amides"/>
    <property type="evidence" value="ECO:0007669"/>
    <property type="project" value="InterPro"/>
</dbReference>
<feature type="non-terminal residue" evidence="1">
    <location>
        <position position="261"/>
    </location>
</feature>
<dbReference type="InterPro" id="IPR004304">
    <property type="entry name" value="FmdA_AmdA"/>
</dbReference>
<proteinExistence type="predicted"/>
<dbReference type="PANTHER" id="PTHR31891:SF1">
    <property type="entry name" value="FORMAMIDASE C869.04-RELATED"/>
    <property type="match status" value="1"/>
</dbReference>
<evidence type="ECO:0008006" key="2">
    <source>
        <dbReference type="Google" id="ProtNLM"/>
    </source>
</evidence>